<dbReference type="RefSeq" id="WP_108904311.1">
    <property type="nucleotide sequence ID" value="NZ_CP029187.1"/>
</dbReference>
<sequence length="99" mass="11147">MNNQENKGSEDKPRDINPEEIGKSHPAKHEAAKEKTDIKESGAGRDMSQTPADEHIEPSFSENTAPENTYNEINDDDDRDHGDSTKDWDAENSRTGRHK</sequence>
<keyword evidence="3" id="KW-1185">Reference proteome</keyword>
<name>A0A2S1SJD8_9FLAO</name>
<dbReference type="KEGG" id="fpal:HYN49_11835"/>
<feature type="region of interest" description="Disordered" evidence="1">
    <location>
        <begin position="1"/>
        <end position="99"/>
    </location>
</feature>
<feature type="compositionally biased region" description="Basic and acidic residues" evidence="1">
    <location>
        <begin position="79"/>
        <end position="99"/>
    </location>
</feature>
<protein>
    <submittedName>
        <fullName evidence="2">Uncharacterized protein</fullName>
    </submittedName>
</protein>
<feature type="compositionally biased region" description="Polar residues" evidence="1">
    <location>
        <begin position="60"/>
        <end position="72"/>
    </location>
</feature>
<dbReference type="OrthoDB" id="1376246at2"/>
<dbReference type="AlphaFoldDB" id="A0A2S1SJD8"/>
<gene>
    <name evidence="2" type="ORF">HYN49_11835</name>
</gene>
<evidence type="ECO:0000313" key="3">
    <source>
        <dbReference type="Proteomes" id="UP000244937"/>
    </source>
</evidence>
<accession>A0A2S1SJD8</accession>
<reference evidence="2 3" key="1">
    <citation type="submission" date="2018-05" db="EMBL/GenBank/DDBJ databases">
        <title>Genome sequencing of Flavobacterium sp. HYN0049.</title>
        <authorList>
            <person name="Yi H."/>
            <person name="Baek C."/>
        </authorList>
    </citation>
    <scope>NUCLEOTIDE SEQUENCE [LARGE SCALE GENOMIC DNA]</scope>
    <source>
        <strain evidence="2 3">HYN0049</strain>
    </source>
</reference>
<feature type="compositionally biased region" description="Basic and acidic residues" evidence="1">
    <location>
        <begin position="7"/>
        <end position="43"/>
    </location>
</feature>
<evidence type="ECO:0000256" key="1">
    <source>
        <dbReference type="SAM" id="MobiDB-lite"/>
    </source>
</evidence>
<organism evidence="2 3">
    <name type="scientific">Flavobacterium pallidum</name>
    <dbReference type="NCBI Taxonomy" id="2172098"/>
    <lineage>
        <taxon>Bacteria</taxon>
        <taxon>Pseudomonadati</taxon>
        <taxon>Bacteroidota</taxon>
        <taxon>Flavobacteriia</taxon>
        <taxon>Flavobacteriales</taxon>
        <taxon>Flavobacteriaceae</taxon>
        <taxon>Flavobacterium</taxon>
    </lineage>
</organism>
<proteinExistence type="predicted"/>
<evidence type="ECO:0000313" key="2">
    <source>
        <dbReference type="EMBL" id="AWI26534.1"/>
    </source>
</evidence>
<dbReference type="Proteomes" id="UP000244937">
    <property type="component" value="Chromosome"/>
</dbReference>
<dbReference type="EMBL" id="CP029187">
    <property type="protein sequence ID" value="AWI26534.1"/>
    <property type="molecule type" value="Genomic_DNA"/>
</dbReference>